<dbReference type="Proteomes" id="UP001065613">
    <property type="component" value="Chromosome"/>
</dbReference>
<dbReference type="CDD" id="cd00038">
    <property type="entry name" value="CAP_ED"/>
    <property type="match status" value="1"/>
</dbReference>
<dbReference type="InterPro" id="IPR000595">
    <property type="entry name" value="cNMP-bd_dom"/>
</dbReference>
<dbReference type="Pfam" id="PF00027">
    <property type="entry name" value="cNMP_binding"/>
    <property type="match status" value="1"/>
</dbReference>
<dbReference type="GO" id="GO:0005829">
    <property type="term" value="C:cytosol"/>
    <property type="evidence" value="ECO:0007669"/>
    <property type="project" value="TreeGrafter"/>
</dbReference>
<dbReference type="PANTHER" id="PTHR24567:SF74">
    <property type="entry name" value="HTH-TYPE TRANSCRIPTIONAL REGULATOR ARCR"/>
    <property type="match status" value="1"/>
</dbReference>
<dbReference type="GO" id="GO:0003700">
    <property type="term" value="F:DNA-binding transcription factor activity"/>
    <property type="evidence" value="ECO:0007669"/>
    <property type="project" value="TreeGrafter"/>
</dbReference>
<dbReference type="SMART" id="SM00100">
    <property type="entry name" value="cNMP"/>
    <property type="match status" value="1"/>
</dbReference>
<accession>A0A977KUI6</accession>
<proteinExistence type="predicted"/>
<dbReference type="PROSITE" id="PS50042">
    <property type="entry name" value="CNMP_BINDING_3"/>
    <property type="match status" value="1"/>
</dbReference>
<dbReference type="InterPro" id="IPR014710">
    <property type="entry name" value="RmlC-like_jellyroll"/>
</dbReference>
<sequence length="227" mass="26096">MEPESVSERVPLLNTASPETIGWVLSVSEEQIYEPQSILIPPDGWGKSVSFIISGWVVISTQVQQQEKTLEVLGQGDYFGVMAVLDDYPPLSQAIALSETRLLTIPAQRFLQLLLKDNQLQQRMLQLTIQRVRHLYRRLKSTSQSSTRKVMKTLVYLAENYGKSTDKGIAIWKLSEQIFADLINTEPEVIRIVLQQLRENHLLVSSEEDNQFYITNLKQLYHFSKQF</sequence>
<dbReference type="Gene3D" id="2.60.120.10">
    <property type="entry name" value="Jelly Rolls"/>
    <property type="match status" value="1"/>
</dbReference>
<reference evidence="2" key="1">
    <citation type="submission" date="2021-04" db="EMBL/GenBank/DDBJ databases">
        <title>Genome sequence of Woronichinia naegeliana from Washington state freshwater lake bloom.</title>
        <authorList>
            <person name="Dreher T.W."/>
        </authorList>
    </citation>
    <scope>NUCLEOTIDE SEQUENCE</scope>
    <source>
        <strain evidence="2">WA131</strain>
    </source>
</reference>
<name>A0A977KUI6_9CYAN</name>
<feature type="domain" description="Cyclic nucleotide-binding" evidence="1">
    <location>
        <begin position="12"/>
        <end position="131"/>
    </location>
</feature>
<dbReference type="AlphaFoldDB" id="A0A977KUI6"/>
<dbReference type="InterPro" id="IPR036390">
    <property type="entry name" value="WH_DNA-bd_sf"/>
</dbReference>
<dbReference type="InterPro" id="IPR050397">
    <property type="entry name" value="Env_Response_Regulators"/>
</dbReference>
<evidence type="ECO:0000259" key="1">
    <source>
        <dbReference type="PROSITE" id="PS50042"/>
    </source>
</evidence>
<dbReference type="PANTHER" id="PTHR24567">
    <property type="entry name" value="CRP FAMILY TRANSCRIPTIONAL REGULATORY PROTEIN"/>
    <property type="match status" value="1"/>
</dbReference>
<evidence type="ECO:0000313" key="2">
    <source>
        <dbReference type="EMBL" id="UXE60213.1"/>
    </source>
</evidence>
<gene>
    <name evidence="2" type="ORF">KA717_32040</name>
</gene>
<dbReference type="SUPFAM" id="SSF51206">
    <property type="entry name" value="cAMP-binding domain-like"/>
    <property type="match status" value="1"/>
</dbReference>
<dbReference type="SUPFAM" id="SSF46785">
    <property type="entry name" value="Winged helix' DNA-binding domain"/>
    <property type="match status" value="1"/>
</dbReference>
<dbReference type="KEGG" id="wna:KA717_32040"/>
<dbReference type="InterPro" id="IPR036388">
    <property type="entry name" value="WH-like_DNA-bd_sf"/>
</dbReference>
<protein>
    <submittedName>
        <fullName evidence="2">Crp/Fnr family transcriptional regulator</fullName>
    </submittedName>
</protein>
<dbReference type="Gene3D" id="1.10.10.10">
    <property type="entry name" value="Winged helix-like DNA-binding domain superfamily/Winged helix DNA-binding domain"/>
    <property type="match status" value="1"/>
</dbReference>
<dbReference type="InterPro" id="IPR018490">
    <property type="entry name" value="cNMP-bd_dom_sf"/>
</dbReference>
<organism evidence="2">
    <name type="scientific">Woronichinia naegeliana WA131</name>
    <dbReference type="NCBI Taxonomy" id="2824559"/>
    <lineage>
        <taxon>Bacteria</taxon>
        <taxon>Bacillati</taxon>
        <taxon>Cyanobacteriota</taxon>
        <taxon>Cyanophyceae</taxon>
        <taxon>Synechococcales</taxon>
        <taxon>Coelosphaeriaceae</taxon>
        <taxon>Woronichinia</taxon>
    </lineage>
</organism>
<dbReference type="EMBL" id="CP073041">
    <property type="protein sequence ID" value="UXE60213.1"/>
    <property type="molecule type" value="Genomic_DNA"/>
</dbReference>